<feature type="binding site" evidence="7">
    <location>
        <position position="494"/>
    </location>
    <ligand>
        <name>ATP</name>
        <dbReference type="ChEBI" id="CHEBI:30616"/>
    </ligand>
</feature>
<keyword evidence="3 7" id="KW-0547">Nucleotide-binding</keyword>
<dbReference type="GO" id="GO:0047473">
    <property type="term" value="F:D-alanine [D-alanyl carrier protein] ligase activity"/>
    <property type="evidence" value="ECO:0007669"/>
    <property type="project" value="UniProtKB-UniRule"/>
</dbReference>
<feature type="domain" description="AMP-binding enzyme C-terminal" evidence="9">
    <location>
        <begin position="415"/>
        <end position="494"/>
    </location>
</feature>
<dbReference type="InterPro" id="IPR025110">
    <property type="entry name" value="AMP-bd_C"/>
</dbReference>
<keyword evidence="2 7" id="KW-0436">Ligase</keyword>
<dbReference type="AlphaFoldDB" id="A0A0R2AX20"/>
<feature type="domain" description="AMP-dependent synthetase/ligase" evidence="8">
    <location>
        <begin position="11"/>
        <end position="360"/>
    </location>
</feature>
<evidence type="ECO:0000256" key="4">
    <source>
        <dbReference type="ARBA" id="ARBA00022840"/>
    </source>
</evidence>
<comment type="similarity">
    <text evidence="6 7">Belongs to the ATP-dependent AMP-binding enzyme family. DltA subfamily.</text>
</comment>
<proteinExistence type="inferred from homology"/>
<comment type="catalytic activity">
    <reaction evidence="7">
        <text>holo-[D-alanyl-carrier protein] + D-alanine + ATP = D-alanyl-[D-alanyl-carrier protein] + AMP + diphosphate</text>
        <dbReference type="Rhea" id="RHEA:55132"/>
        <dbReference type="Rhea" id="RHEA-COMP:14102"/>
        <dbReference type="Rhea" id="RHEA-COMP:14103"/>
        <dbReference type="ChEBI" id="CHEBI:30616"/>
        <dbReference type="ChEBI" id="CHEBI:33019"/>
        <dbReference type="ChEBI" id="CHEBI:57416"/>
        <dbReference type="ChEBI" id="CHEBI:64479"/>
        <dbReference type="ChEBI" id="CHEBI:138620"/>
        <dbReference type="ChEBI" id="CHEBI:456215"/>
        <dbReference type="EC" id="6.2.1.54"/>
    </reaction>
</comment>
<comment type="caution">
    <text evidence="10">The sequence shown here is derived from an EMBL/GenBank/DDBJ whole genome shotgun (WGS) entry which is preliminary data.</text>
</comment>
<evidence type="ECO:0000256" key="2">
    <source>
        <dbReference type="ARBA" id="ARBA00022598"/>
    </source>
</evidence>
<keyword evidence="4 7" id="KW-0067">ATP-binding</keyword>
<dbReference type="InterPro" id="IPR020845">
    <property type="entry name" value="AMP-binding_CS"/>
</dbReference>
<feature type="binding site" evidence="7">
    <location>
        <position position="383"/>
    </location>
    <ligand>
        <name>ATP</name>
        <dbReference type="ChEBI" id="CHEBI:30616"/>
    </ligand>
</feature>
<dbReference type="PANTHER" id="PTHR45398">
    <property type="match status" value="1"/>
</dbReference>
<organism evidence="10 11">
    <name type="scientific">Lacticaseibacillus brantae DSM 23927</name>
    <dbReference type="NCBI Taxonomy" id="1423727"/>
    <lineage>
        <taxon>Bacteria</taxon>
        <taxon>Bacillati</taxon>
        <taxon>Bacillota</taxon>
        <taxon>Bacilli</taxon>
        <taxon>Lactobacillales</taxon>
        <taxon>Lactobacillaceae</taxon>
        <taxon>Lacticaseibacillus</taxon>
    </lineage>
</organism>
<reference evidence="10 11" key="1">
    <citation type="journal article" date="2015" name="Genome Announc.">
        <title>Expanding the biotechnology potential of lactobacilli through comparative genomics of 213 strains and associated genera.</title>
        <authorList>
            <person name="Sun Z."/>
            <person name="Harris H.M."/>
            <person name="McCann A."/>
            <person name="Guo C."/>
            <person name="Argimon S."/>
            <person name="Zhang W."/>
            <person name="Yang X."/>
            <person name="Jeffery I.B."/>
            <person name="Cooney J.C."/>
            <person name="Kagawa T.F."/>
            <person name="Liu W."/>
            <person name="Song Y."/>
            <person name="Salvetti E."/>
            <person name="Wrobel A."/>
            <person name="Rasinkangas P."/>
            <person name="Parkhill J."/>
            <person name="Rea M.C."/>
            <person name="O'Sullivan O."/>
            <person name="Ritari J."/>
            <person name="Douillard F.P."/>
            <person name="Paul Ross R."/>
            <person name="Yang R."/>
            <person name="Briner A.E."/>
            <person name="Felis G.E."/>
            <person name="de Vos W.M."/>
            <person name="Barrangou R."/>
            <person name="Klaenhammer T.R."/>
            <person name="Caufield P.W."/>
            <person name="Cui Y."/>
            <person name="Zhang H."/>
            <person name="O'Toole P.W."/>
        </authorList>
    </citation>
    <scope>NUCLEOTIDE SEQUENCE [LARGE SCALE GENOMIC DNA]</scope>
    <source>
        <strain evidence="10 11">DSM 23927</strain>
    </source>
</reference>
<sequence>MVENIIHAIDTVATQSPDKIAYVYEGQAYTYAQLKQGSDRLANFFSQVLPAKAPIVVYGGQTFEMVQVFLGLSKSGHAYIPIDTHSPNERITQVQEVAQSPAVIAVEPLPIEVPDVQVVDQSLLTEAINGGNDNYDPALQVSGDDNYYIIFTSGTTGKPKGVQISHRNLLSYVNWNVDDFGLEEGVVAMSQPPYSFDLSVMDLYPTLVLGGTLMAIPKQITDNFKLLFETLPELGLNEWVSTPSFAEIALLDPNFDQEHYPKLTHFLFCGEELTNKTATALIDRFPNAAVYNTYGPTEATVAVTGMQITADVVAQYPRLPIGYAKPDTEVYVVNEENQRVAPDTEGELMIVGPSVSKGYLNNPDKTASAFFDADGKAGYRTGDLVTMAADGLVFYRGRTDFQVKLHGYRIELEDIDHNLASVSHVKQATTVPRYDKDHKVTQLIAYVVPAGGDFASDMDRTKAIKAELGQMIMEYMVPQRIVYRDALPLTANGKVDRKALIAEVNPNA</sequence>
<comment type="function">
    <text evidence="5 7">Catalyzes the first step in the D-alanylation of lipoteichoic acid (LTA), the activation of D-alanine and its transfer onto the D-alanyl carrier protein (Dcp) DltC. In an ATP-dependent two-step reaction, forms a high energy D-alanyl-AMP intermediate, followed by transfer of the D-alanyl residue as a thiol ester to the phosphopantheinyl prosthetic group of the Dcp. D-alanylation of LTA plays an important role in modulating the properties of the cell wall in Gram-positive bacteria, influencing the net charge of the cell wall.</text>
</comment>
<dbReference type="GO" id="GO:0070395">
    <property type="term" value="P:lipoteichoic acid biosynthetic process"/>
    <property type="evidence" value="ECO:0007669"/>
    <property type="project" value="UniProtKB-UniRule"/>
</dbReference>
<dbReference type="PANTHER" id="PTHR45398:SF1">
    <property type="entry name" value="ENZYME, PUTATIVE (JCVI)-RELATED"/>
    <property type="match status" value="1"/>
</dbReference>
<feature type="binding site" evidence="7">
    <location>
        <begin position="395"/>
        <end position="398"/>
    </location>
    <ligand>
        <name>ATP</name>
        <dbReference type="ChEBI" id="CHEBI:30616"/>
    </ligand>
</feature>
<keyword evidence="1 7" id="KW-0963">Cytoplasm</keyword>
<feature type="binding site" evidence="7">
    <location>
        <begin position="292"/>
        <end position="297"/>
    </location>
    <ligand>
        <name>ATP</name>
        <dbReference type="ChEBI" id="CHEBI:30616"/>
    </ligand>
</feature>
<feature type="binding site" evidence="7">
    <location>
        <position position="197"/>
    </location>
    <ligand>
        <name>D-alanine</name>
        <dbReference type="ChEBI" id="CHEBI:57416"/>
    </ligand>
</feature>
<dbReference type="UniPathway" id="UPA00556"/>
<keyword evidence="11" id="KW-1185">Reference proteome</keyword>
<dbReference type="Proteomes" id="UP000051672">
    <property type="component" value="Unassembled WGS sequence"/>
</dbReference>
<dbReference type="GO" id="GO:0005524">
    <property type="term" value="F:ATP binding"/>
    <property type="evidence" value="ECO:0007669"/>
    <property type="project" value="UniProtKB-KW"/>
</dbReference>
<dbReference type="NCBIfam" id="TIGR01733">
    <property type="entry name" value="AA-adenyl-dom"/>
    <property type="match status" value="1"/>
</dbReference>
<dbReference type="FunFam" id="3.30.300.30:FF:000012">
    <property type="entry name" value="D-alanine--D-alanyl carrier protein ligase"/>
    <property type="match status" value="1"/>
</dbReference>
<evidence type="ECO:0000256" key="6">
    <source>
        <dbReference type="ARBA" id="ARBA00061336"/>
    </source>
</evidence>
<evidence type="ECO:0000313" key="10">
    <source>
        <dbReference type="EMBL" id="KRM71552.1"/>
    </source>
</evidence>
<comment type="subcellular location">
    <subcellularLocation>
        <location evidence="7">Cytoplasm</location>
    </subcellularLocation>
</comment>
<evidence type="ECO:0000313" key="11">
    <source>
        <dbReference type="Proteomes" id="UP000051672"/>
    </source>
</evidence>
<feature type="binding site" evidence="7">
    <location>
        <position position="494"/>
    </location>
    <ligand>
        <name>D-alanine</name>
        <dbReference type="ChEBI" id="CHEBI:57416"/>
    </ligand>
</feature>
<protein>
    <recommendedName>
        <fullName evidence="7">D-alanine--D-alanyl carrier protein ligase</fullName>
        <shortName evidence="7">DCL</shortName>
        <ecNumber evidence="7">6.2.1.54</ecNumber>
    </recommendedName>
    <alternativeName>
        <fullName evidence="7">D-alanine--poly(phosphoribitol) ligase subunit 1</fullName>
    </alternativeName>
    <alternativeName>
        <fullName evidence="7">D-alanine-activating enzyme</fullName>
        <shortName evidence="7">DAE</shortName>
    </alternativeName>
</protein>
<dbReference type="STRING" id="1423727.FC34_GL001668"/>
<dbReference type="Pfam" id="PF13193">
    <property type="entry name" value="AMP-binding_C"/>
    <property type="match status" value="1"/>
</dbReference>
<evidence type="ECO:0000259" key="9">
    <source>
        <dbReference type="Pfam" id="PF13193"/>
    </source>
</evidence>
<dbReference type="InterPro" id="IPR010071">
    <property type="entry name" value="AA_adenyl_dom"/>
</dbReference>
<dbReference type="Gene3D" id="3.40.50.12780">
    <property type="entry name" value="N-terminal domain of ligase-like"/>
    <property type="match status" value="1"/>
</dbReference>
<gene>
    <name evidence="7" type="primary">dltA</name>
    <name evidence="10" type="ORF">FC34_GL001668</name>
</gene>
<dbReference type="Gene3D" id="3.30.300.30">
    <property type="match status" value="1"/>
</dbReference>
<dbReference type="SUPFAM" id="SSF56801">
    <property type="entry name" value="Acetyl-CoA synthetase-like"/>
    <property type="match status" value="1"/>
</dbReference>
<feature type="binding site" evidence="7">
    <location>
        <position position="301"/>
    </location>
    <ligand>
        <name>D-alanine</name>
        <dbReference type="ChEBI" id="CHEBI:57416"/>
    </ligand>
</feature>
<dbReference type="InterPro" id="IPR010072">
    <property type="entry name" value="DltA"/>
</dbReference>
<evidence type="ECO:0000256" key="1">
    <source>
        <dbReference type="ARBA" id="ARBA00022490"/>
    </source>
</evidence>
<comment type="pathway">
    <text evidence="7">Cell wall biogenesis; lipoteichoic acid biosynthesis.</text>
</comment>
<evidence type="ECO:0000256" key="7">
    <source>
        <dbReference type="HAMAP-Rule" id="MF_00593"/>
    </source>
</evidence>
<dbReference type="InterPro" id="IPR044507">
    <property type="entry name" value="DltA-like"/>
</dbReference>
<dbReference type="OrthoDB" id="9765680at2"/>
<evidence type="ECO:0000259" key="8">
    <source>
        <dbReference type="Pfam" id="PF00501"/>
    </source>
</evidence>
<dbReference type="InterPro" id="IPR042099">
    <property type="entry name" value="ANL_N_sf"/>
</dbReference>
<dbReference type="InterPro" id="IPR045851">
    <property type="entry name" value="AMP-bd_C_sf"/>
</dbReference>
<dbReference type="PATRIC" id="fig|1423727.3.peg.1690"/>
<dbReference type="Pfam" id="PF00501">
    <property type="entry name" value="AMP-binding"/>
    <property type="match status" value="1"/>
</dbReference>
<dbReference type="HAMAP" id="MF_00593">
    <property type="entry name" value="DltA"/>
    <property type="match status" value="1"/>
</dbReference>
<accession>A0A0R2AX20</accession>
<dbReference type="NCBIfam" id="TIGR01734">
    <property type="entry name" value="D-ala-DACP-lig"/>
    <property type="match status" value="1"/>
</dbReference>
<evidence type="ECO:0000256" key="3">
    <source>
        <dbReference type="ARBA" id="ARBA00022741"/>
    </source>
</evidence>
<evidence type="ECO:0000256" key="5">
    <source>
        <dbReference type="ARBA" id="ARBA00054605"/>
    </source>
</evidence>
<dbReference type="InterPro" id="IPR000873">
    <property type="entry name" value="AMP-dep_synth/lig_dom"/>
</dbReference>
<dbReference type="RefSeq" id="WP_057894939.1">
    <property type="nucleotide sequence ID" value="NZ_AYZQ01000004.1"/>
</dbReference>
<name>A0A0R2AX20_9LACO</name>
<dbReference type="GO" id="GO:0005737">
    <property type="term" value="C:cytoplasm"/>
    <property type="evidence" value="ECO:0007669"/>
    <property type="project" value="UniProtKB-SubCell"/>
</dbReference>
<dbReference type="EMBL" id="AYZQ01000004">
    <property type="protein sequence ID" value="KRM71552.1"/>
    <property type="molecule type" value="Genomic_DNA"/>
</dbReference>
<dbReference type="EC" id="6.2.1.54" evidence="7"/>
<dbReference type="NCBIfam" id="NF003417">
    <property type="entry name" value="PRK04813.1"/>
    <property type="match status" value="1"/>
</dbReference>
<feature type="binding site" evidence="7">
    <location>
        <begin position="152"/>
        <end position="153"/>
    </location>
    <ligand>
        <name>ATP</name>
        <dbReference type="ChEBI" id="CHEBI:30616"/>
    </ligand>
</feature>
<dbReference type="CDD" id="cd05945">
    <property type="entry name" value="DltA"/>
    <property type="match status" value="1"/>
</dbReference>
<dbReference type="PROSITE" id="PS00455">
    <property type="entry name" value="AMP_BINDING"/>
    <property type="match status" value="1"/>
</dbReference>